<dbReference type="PANTHER" id="PTHR10908">
    <property type="entry name" value="SEROTONIN N-ACETYLTRANSFERASE"/>
    <property type="match status" value="1"/>
</dbReference>
<feature type="region of interest" description="Disordered" evidence="3">
    <location>
        <begin position="66"/>
        <end position="98"/>
    </location>
</feature>
<evidence type="ECO:0000259" key="4">
    <source>
        <dbReference type="PROSITE" id="PS51186"/>
    </source>
</evidence>
<organism evidence="5 6">
    <name type="scientific">Lipomyces tetrasporus</name>
    <dbReference type="NCBI Taxonomy" id="54092"/>
    <lineage>
        <taxon>Eukaryota</taxon>
        <taxon>Fungi</taxon>
        <taxon>Dikarya</taxon>
        <taxon>Ascomycota</taxon>
        <taxon>Saccharomycotina</taxon>
        <taxon>Lipomycetes</taxon>
        <taxon>Lipomycetales</taxon>
        <taxon>Lipomycetaceae</taxon>
        <taxon>Lipomyces</taxon>
    </lineage>
</organism>
<reference evidence="5" key="1">
    <citation type="submission" date="2023-03" db="EMBL/GenBank/DDBJ databases">
        <title>Near-Complete genome sequence of Lipomyces tetrasporous NRRL Y-64009, an oleaginous yeast capable of growing on lignocellulosic hydrolysates.</title>
        <authorList>
            <consortium name="Lawrence Berkeley National Laboratory"/>
            <person name="Jagtap S.S."/>
            <person name="Liu J.-J."/>
            <person name="Walukiewicz H.E."/>
            <person name="Pangilinan J."/>
            <person name="Lipzen A."/>
            <person name="Ahrendt S."/>
            <person name="Koriabine M."/>
            <person name="Cobaugh K."/>
            <person name="Salamov A."/>
            <person name="Yoshinaga Y."/>
            <person name="Ng V."/>
            <person name="Daum C."/>
            <person name="Grigoriev I.V."/>
            <person name="Slininger P.J."/>
            <person name="Dien B.S."/>
            <person name="Jin Y.-S."/>
            <person name="Rao C.V."/>
        </authorList>
    </citation>
    <scope>NUCLEOTIDE SEQUENCE</scope>
    <source>
        <strain evidence="5">NRRL Y-64009</strain>
    </source>
</reference>
<sequence length="263" mass="29012">MARLPEHVLIRPLGFADLDQVVKLESHTFPSNERAGRERMRYRLHAAPELSSGMFVRVPSKKGRCIKKDCSRAQRSRSSDSASSTSSDSSSGSSSSQLPALSFRRLNGSLAEDIEDDDEINVTACPRSREKLIAFVIGTKCAGEYISDDALAIPEVDKQGHRKTTEGNDRRGHVETGNTIAIESICVDPDYQGMKLGTTILRDFVQRMSTQAVAERITLLARQDMIPFYENLGFYNAGSSTVKFGGGGWNNLWMSLEDGEVDD</sequence>
<dbReference type="GO" id="GO:0005737">
    <property type="term" value="C:cytoplasm"/>
    <property type="evidence" value="ECO:0007669"/>
    <property type="project" value="TreeGrafter"/>
</dbReference>
<dbReference type="PANTHER" id="PTHR10908:SF0">
    <property type="entry name" value="SEROTONIN N-ACETYLTRANSFERASE"/>
    <property type="match status" value="1"/>
</dbReference>
<feature type="compositionally biased region" description="Low complexity" evidence="3">
    <location>
        <begin position="79"/>
        <end position="97"/>
    </location>
</feature>
<keyword evidence="2" id="KW-0012">Acyltransferase</keyword>
<evidence type="ECO:0000256" key="2">
    <source>
        <dbReference type="ARBA" id="ARBA00023315"/>
    </source>
</evidence>
<dbReference type="Pfam" id="PF13673">
    <property type="entry name" value="Acetyltransf_10"/>
    <property type="match status" value="1"/>
</dbReference>
<dbReference type="CDD" id="cd04301">
    <property type="entry name" value="NAT_SF"/>
    <property type="match status" value="1"/>
</dbReference>
<dbReference type="Gene3D" id="3.40.630.30">
    <property type="match status" value="1"/>
</dbReference>
<dbReference type="GeneID" id="80879795"/>
<gene>
    <name evidence="5" type="ORF">POJ06DRAFT_148027</name>
</gene>
<dbReference type="SUPFAM" id="SSF55729">
    <property type="entry name" value="Acyl-CoA N-acyltransferases (Nat)"/>
    <property type="match status" value="1"/>
</dbReference>
<proteinExistence type="predicted"/>
<keyword evidence="1" id="KW-0808">Transferase</keyword>
<feature type="domain" description="N-acetyltransferase" evidence="4">
    <location>
        <begin position="112"/>
        <end position="259"/>
    </location>
</feature>
<protein>
    <recommendedName>
        <fullName evidence="4">N-acetyltransferase domain-containing protein</fullName>
    </recommendedName>
</protein>
<comment type="caution">
    <text evidence="5">The sequence shown here is derived from an EMBL/GenBank/DDBJ whole genome shotgun (WGS) entry which is preliminary data.</text>
</comment>
<dbReference type="PROSITE" id="PS51186">
    <property type="entry name" value="GNAT"/>
    <property type="match status" value="1"/>
</dbReference>
<evidence type="ECO:0000256" key="3">
    <source>
        <dbReference type="SAM" id="MobiDB-lite"/>
    </source>
</evidence>
<dbReference type="Proteomes" id="UP001217417">
    <property type="component" value="Unassembled WGS sequence"/>
</dbReference>
<evidence type="ECO:0000256" key="1">
    <source>
        <dbReference type="ARBA" id="ARBA00022679"/>
    </source>
</evidence>
<keyword evidence="6" id="KW-1185">Reference proteome</keyword>
<dbReference type="InterPro" id="IPR051635">
    <property type="entry name" value="SNAT-like"/>
</dbReference>
<accession>A0AAD7VR55</accession>
<dbReference type="InterPro" id="IPR016181">
    <property type="entry name" value="Acyl_CoA_acyltransferase"/>
</dbReference>
<evidence type="ECO:0000313" key="6">
    <source>
        <dbReference type="Proteomes" id="UP001217417"/>
    </source>
</evidence>
<dbReference type="EMBL" id="JARPMG010000009">
    <property type="protein sequence ID" value="KAJ8098274.1"/>
    <property type="molecule type" value="Genomic_DNA"/>
</dbReference>
<name>A0AAD7VR55_9ASCO</name>
<dbReference type="GO" id="GO:0004059">
    <property type="term" value="F:aralkylamine N-acetyltransferase activity"/>
    <property type="evidence" value="ECO:0007669"/>
    <property type="project" value="TreeGrafter"/>
</dbReference>
<dbReference type="RefSeq" id="XP_056041724.1">
    <property type="nucleotide sequence ID" value="XM_056184629.1"/>
</dbReference>
<evidence type="ECO:0000313" key="5">
    <source>
        <dbReference type="EMBL" id="KAJ8098274.1"/>
    </source>
</evidence>
<dbReference type="AlphaFoldDB" id="A0AAD7VR55"/>
<dbReference type="InterPro" id="IPR000182">
    <property type="entry name" value="GNAT_dom"/>
</dbReference>